<dbReference type="Pfam" id="PF23210">
    <property type="entry name" value="HEAT_Maestro_2"/>
    <property type="match status" value="1"/>
</dbReference>
<reference evidence="6 7" key="1">
    <citation type="journal article" date="2021" name="BMC Biol.">
        <title>Horizontally acquired antibacterial genes associated with adaptive radiation of ladybird beetles.</title>
        <authorList>
            <person name="Li H.S."/>
            <person name="Tang X.F."/>
            <person name="Huang Y.H."/>
            <person name="Xu Z.Y."/>
            <person name="Chen M.L."/>
            <person name="Du X.Y."/>
            <person name="Qiu B.Y."/>
            <person name="Chen P.T."/>
            <person name="Zhang W."/>
            <person name="Slipinski A."/>
            <person name="Escalona H.E."/>
            <person name="Waterhouse R.M."/>
            <person name="Zwick A."/>
            <person name="Pang H."/>
        </authorList>
    </citation>
    <scope>NUCLEOTIDE SEQUENCE [LARGE SCALE GENOMIC DNA]</scope>
    <source>
        <strain evidence="6">SYSU2018</strain>
    </source>
</reference>
<dbReference type="InterPro" id="IPR011989">
    <property type="entry name" value="ARM-like"/>
</dbReference>
<dbReference type="InterPro" id="IPR048465">
    <property type="entry name" value="Maestro-like_HEAT"/>
</dbReference>
<dbReference type="PANTHER" id="PTHR23120">
    <property type="entry name" value="MAESTRO-RELATED HEAT DOMAIN-CONTAINING"/>
    <property type="match status" value="1"/>
</dbReference>
<evidence type="ECO:0000259" key="5">
    <source>
        <dbReference type="Pfam" id="PF23227"/>
    </source>
</evidence>
<evidence type="ECO:0000259" key="4">
    <source>
        <dbReference type="Pfam" id="PF23221"/>
    </source>
</evidence>
<protein>
    <recommendedName>
        <fullName evidence="8">Maestro heat-like repeat-containing protein family member 1</fullName>
    </recommendedName>
</protein>
<dbReference type="InterPro" id="IPR056282">
    <property type="entry name" value="MROH2B-like_N_HEAT"/>
</dbReference>
<dbReference type="EMBL" id="JABFTP020000144">
    <property type="protein sequence ID" value="KAL3282131.1"/>
    <property type="molecule type" value="Genomic_DNA"/>
</dbReference>
<evidence type="ECO:0000259" key="3">
    <source>
        <dbReference type="Pfam" id="PF23210"/>
    </source>
</evidence>
<dbReference type="Pfam" id="PF23227">
    <property type="entry name" value="HEAT_MROH2B_C"/>
    <property type="match status" value="1"/>
</dbReference>
<dbReference type="Pfam" id="PF21047">
    <property type="entry name" value="HEAT_Maestro"/>
    <property type="match status" value="1"/>
</dbReference>
<comment type="caution">
    <text evidence="6">The sequence shown here is derived from an EMBL/GenBank/DDBJ whole genome shotgun (WGS) entry which is preliminary data.</text>
</comment>
<organism evidence="6 7">
    <name type="scientific">Cryptolaemus montrouzieri</name>
    <dbReference type="NCBI Taxonomy" id="559131"/>
    <lineage>
        <taxon>Eukaryota</taxon>
        <taxon>Metazoa</taxon>
        <taxon>Ecdysozoa</taxon>
        <taxon>Arthropoda</taxon>
        <taxon>Hexapoda</taxon>
        <taxon>Insecta</taxon>
        <taxon>Pterygota</taxon>
        <taxon>Neoptera</taxon>
        <taxon>Endopterygota</taxon>
        <taxon>Coleoptera</taxon>
        <taxon>Polyphaga</taxon>
        <taxon>Cucujiformia</taxon>
        <taxon>Coccinelloidea</taxon>
        <taxon>Coccinellidae</taxon>
        <taxon>Scymninae</taxon>
        <taxon>Scymnini</taxon>
        <taxon>Cryptolaemus</taxon>
    </lineage>
</organism>
<dbReference type="SUPFAM" id="SSF48371">
    <property type="entry name" value="ARM repeat"/>
    <property type="match status" value="3"/>
</dbReference>
<dbReference type="PANTHER" id="PTHR23120:SF0">
    <property type="entry name" value="MAESTRO HEAT-LIKE REPEAT FAMILY MEMBER 1"/>
    <property type="match status" value="1"/>
</dbReference>
<evidence type="ECO:0000259" key="2">
    <source>
        <dbReference type="Pfam" id="PF21047"/>
    </source>
</evidence>
<evidence type="ECO:0000313" key="6">
    <source>
        <dbReference type="EMBL" id="KAL3282131.1"/>
    </source>
</evidence>
<dbReference type="InterPro" id="IPR045206">
    <property type="entry name" value="Maestro_heat-like_prot"/>
</dbReference>
<keyword evidence="7" id="KW-1185">Reference proteome</keyword>
<dbReference type="InterPro" id="IPR055408">
    <property type="entry name" value="HEAT_MROH2B-like"/>
</dbReference>
<evidence type="ECO:0000313" key="7">
    <source>
        <dbReference type="Proteomes" id="UP001516400"/>
    </source>
</evidence>
<dbReference type="Pfam" id="PF23221">
    <property type="entry name" value="HEAT_MROH2B_1st"/>
    <property type="match status" value="1"/>
</dbReference>
<feature type="domain" description="MROH2B-like HEAT-repeats" evidence="3">
    <location>
        <begin position="260"/>
        <end position="910"/>
    </location>
</feature>
<evidence type="ECO:0008006" key="8">
    <source>
        <dbReference type="Google" id="ProtNLM"/>
    </source>
</evidence>
<accession>A0ABD2NUU3</accession>
<dbReference type="Gene3D" id="1.25.10.10">
    <property type="entry name" value="Leucine-rich Repeat Variant"/>
    <property type="match status" value="3"/>
</dbReference>
<dbReference type="InterPro" id="IPR016024">
    <property type="entry name" value="ARM-type_fold"/>
</dbReference>
<feature type="domain" description="MROH2B-like N-terminal HEAT-repeats" evidence="4">
    <location>
        <begin position="40"/>
        <end position="257"/>
    </location>
</feature>
<feature type="domain" description="Maestro-like HEAT-repeats" evidence="2">
    <location>
        <begin position="938"/>
        <end position="1167"/>
    </location>
</feature>
<gene>
    <name evidence="6" type="ORF">HHI36_005326</name>
</gene>
<keyword evidence="1" id="KW-0677">Repeat</keyword>
<proteinExistence type="predicted"/>
<dbReference type="Proteomes" id="UP001516400">
    <property type="component" value="Unassembled WGS sequence"/>
</dbReference>
<feature type="domain" description="Maestro/Maestro-like HEAT-repeats" evidence="5">
    <location>
        <begin position="1365"/>
        <end position="1641"/>
    </location>
</feature>
<dbReference type="InterPro" id="IPR055406">
    <property type="entry name" value="HEAT_Maestro"/>
</dbReference>
<name>A0ABD2NUU3_9CUCU</name>
<sequence>MQNGTVKNNGETQIQVAIGLILEVLSDKNALVAETAASSLRKLAESHPNHVLNTSRTFCRKSTISNEHVAQILRIMENICTEYIILIDGDTILLVTDFCLEMITKNIAADTIQGPACDVLVAIGRKHHIQVLDKLVLKLSDTALPHFMIPYTLGSLAGVNATGVVPYLKYIFELTIPLLGGLKSETHKQTLSFAFGCFCDALVEYVANIKQVPDSSITWESFQPELATIYEVLTTTWLLSKDNKTVENIVSAITAIFPLLDVEKVSEHTVKQIQTLLLLYKRQVDAYYVTKCLESVLKKATSVDGTLIEPLLGNIMQNLSELLCTSPDYEKPDTLRTHSEVLRCYECLALYFTDNVIDQLVGQLKNNNDREKVKGLLIITHLTSYSNNQHVERRLKDIMKHFNDILYEPNIKVKKALLKIIVAFASKGVLLNRDINPDGAERYMEFILKLCCSLTVPKNNDVNLQEIEDLQKSADNTLCMLSTSVPELEDTLWNLLMKSFLSPNYDDAIVVLLRCLTHLAARKEVAPKCEAAFVRCLILLSIPLPGFRGTFILNFLKRVKPCELNNYETVWDMKIPQLMKYLEQNYDNFNDNEWKDLVFDFMDILLDAIKDEKCFHELLKTARDQLLLYNLGLMGGEQSVKNIEKHFLLKCIALLLCHINDKDLVLQTLDNIMVNVKLTDYSELHACAEAVGVISKTHLQLVLDKLSIIRKDMTNKKLKLFPLPFIKDKNQDLGRERLRYTIVCSYAEVCNEAPAEKLLKIIESEILDFVVQELGNSKDFPIRKACLRTIGSVADAMHPNRNTLHIHLKSRQAILKVVSSEIHLHNGTEYIELFPIILPVITSLVRLPATLESEERIRLMKLCFDNVYNASAIYCKINEEDADHYYGILKLVPYITSSFTKLNQLVQELLMLNLSPETLDEIITLLEHWLSKKKAEQRLPACETLRIALQTYLDNMKFAYDCPNNFSQTGLLISRIVPRCTDSNKNIRKVAVENLCLVLCIASRYEGHMRDHDKILSNSMQYIHQQIEQQDPKLIYNLTTDLSNIICSNMPQFQLVHFIEGLIDALIDCEPSSSNGSGVVLNLTLKSKGGELQSHIASIVQKILSQIKNIKYAPTRTSAFRAIQSAASHHSKVVSGILLQQPLPFEQSICDCWMIISTDQTLVQNLLDQFKKIIKHTPLYEEQAKGEIKIANLGPLQAICALHEIFRNNQLKDICIQQFPELFSILLITLASYIGTSAPALKDIAEKKDRHFVINRDAYKLNLAKITLETFQLFLVCCDYKEMANKLLSFSQAETSDKFPWLLDIIAMLVENICQDNPQYITWLVASLGPFIRAELEPQRVAVVAFFTYILRQKANDQAVLAENLLEMILDVQMDQSCFVKQIGLQGLGYAIEYLKPELISRHCKPILSVLMSSLDYNNVGNEAAFILEGLHSFSKLLTTLEGHKFSSCQVTAAVRIKPLLGQEDVQLRRASFRLLGDLTKSINSDSNLEAFKEQIHGNLITLLLHLCDPDQYVIKACKYTLRQIGPHLEGPKANAMIQEHLIDEANLHYHNFVKDLIKVMSQELQDYFPLLIMTSLSYFKSPWMEVRGNAALVAGLLYSTLDEENKNKVSVDTVSYRLMNLMSDEHEQVRVKSVQAIVYLFST</sequence>
<evidence type="ECO:0000256" key="1">
    <source>
        <dbReference type="ARBA" id="ARBA00022737"/>
    </source>
</evidence>